<name>A0ABQ7S9B8_9ACAR</name>
<reference evidence="2 3" key="1">
    <citation type="submission" date="2020-10" db="EMBL/GenBank/DDBJ databases">
        <authorList>
            <person name="Klimov P.B."/>
            <person name="Dyachkov S.M."/>
            <person name="Chetverikov P.E."/>
        </authorList>
    </citation>
    <scope>NUCLEOTIDE SEQUENCE [LARGE SCALE GENOMIC DNA]</scope>
    <source>
        <strain evidence="2">BMOC 18-1129-001#AD2665</strain>
        <tissue evidence="2">Entire mites</tissue>
    </source>
</reference>
<feature type="compositionally biased region" description="Low complexity" evidence="1">
    <location>
        <begin position="202"/>
        <end position="212"/>
    </location>
</feature>
<evidence type="ECO:0000313" key="3">
    <source>
        <dbReference type="Proteomes" id="UP000825002"/>
    </source>
</evidence>
<feature type="compositionally biased region" description="Basic and acidic residues" evidence="1">
    <location>
        <begin position="342"/>
        <end position="361"/>
    </location>
</feature>
<feature type="compositionally biased region" description="Basic and acidic residues" evidence="1">
    <location>
        <begin position="263"/>
        <end position="310"/>
    </location>
</feature>
<dbReference type="EMBL" id="JAIFTH010000282">
    <property type="protein sequence ID" value="KAG9509938.1"/>
    <property type="molecule type" value="Genomic_DNA"/>
</dbReference>
<accession>A0ABQ7S9B8</accession>
<dbReference type="Proteomes" id="UP000825002">
    <property type="component" value="Unassembled WGS sequence"/>
</dbReference>
<comment type="caution">
    <text evidence="2">The sequence shown here is derived from an EMBL/GenBank/DDBJ whole genome shotgun (WGS) entry which is preliminary data.</text>
</comment>
<feature type="compositionally biased region" description="Basic and acidic residues" evidence="1">
    <location>
        <begin position="213"/>
        <end position="244"/>
    </location>
</feature>
<feature type="compositionally biased region" description="Polar residues" evidence="1">
    <location>
        <begin position="395"/>
        <end position="404"/>
    </location>
</feature>
<feature type="compositionally biased region" description="Polar residues" evidence="1">
    <location>
        <begin position="331"/>
        <end position="341"/>
    </location>
</feature>
<feature type="region of interest" description="Disordered" evidence="1">
    <location>
        <begin position="158"/>
        <end position="446"/>
    </location>
</feature>
<evidence type="ECO:0000256" key="1">
    <source>
        <dbReference type="SAM" id="MobiDB-lite"/>
    </source>
</evidence>
<proteinExistence type="predicted"/>
<gene>
    <name evidence="2" type="ORF">GZH46_01531</name>
</gene>
<evidence type="ECO:0000313" key="2">
    <source>
        <dbReference type="EMBL" id="KAG9509938.1"/>
    </source>
</evidence>
<sequence length="540" mass="58516">MLFGFRGSNAHPGFCNSPNIDSKRGYRNLAFSATHGAAKSMKDTANAGTKFVSTVAGATATLTNDIYKVGSDTVKSGAHRLGNIRITGLRSEATDNRKLQKTITESRKKMYKTMASIMFDGPKAASLLYAPAKPFSSIIIPLAETIKEKVHARIDNMGAVQNESQTTDKNKKAGKDENEKNSGKEGKDENVTEAPSSGGGLRRLFSRLNSSRENPEDIKDDQKQKNKSMESDSETDDSKEKQQGEGHFGALKRMFIFQSGGDKSVEKEEGDAKPKAKEESGKEVEKNEKSVSVGKNDEKTVKTENKEPSAKESLAGNKTDIDERSGLGSKQKGSQKSNAVENSKREDSSKKKVESSENELKRNKRAIKSNEESQAEVEGKKTSKSESKPKENAKQADSGSQARQSKTDEKKEKNSQDGGEANHKKETGEDKAAAPDDEKAKKPSAMREVMSHFGSAMKDTFDVATDIAMDKGSEALKSYNQKKLASMGEKKDALVEAATSAAASAAGRKFSGMVRKYGPKLLEVGKEVVQKTIVAKGKKG</sequence>
<keyword evidence="3" id="KW-1185">Reference proteome</keyword>
<feature type="compositionally biased region" description="Basic and acidic residues" evidence="1">
    <location>
        <begin position="166"/>
        <end position="190"/>
    </location>
</feature>
<feature type="compositionally biased region" description="Basic and acidic residues" evidence="1">
    <location>
        <begin position="405"/>
        <end position="441"/>
    </location>
</feature>
<organism evidence="2 3">
    <name type="scientific">Fragariocoptes setiger</name>
    <dbReference type="NCBI Taxonomy" id="1670756"/>
    <lineage>
        <taxon>Eukaryota</taxon>
        <taxon>Metazoa</taxon>
        <taxon>Ecdysozoa</taxon>
        <taxon>Arthropoda</taxon>
        <taxon>Chelicerata</taxon>
        <taxon>Arachnida</taxon>
        <taxon>Acari</taxon>
        <taxon>Acariformes</taxon>
        <taxon>Trombidiformes</taxon>
        <taxon>Prostigmata</taxon>
        <taxon>Eupodina</taxon>
        <taxon>Eriophyoidea</taxon>
        <taxon>Phytoptidae</taxon>
        <taxon>Fragariocoptes</taxon>
    </lineage>
</organism>
<feature type="compositionally biased region" description="Basic and acidic residues" evidence="1">
    <location>
        <begin position="377"/>
        <end position="394"/>
    </location>
</feature>
<protein>
    <submittedName>
        <fullName evidence="2">Uncharacterized protein</fullName>
    </submittedName>
</protein>